<accession>A0A165F7K5</accession>
<feature type="transmembrane region" description="Helical" evidence="3">
    <location>
        <begin position="155"/>
        <end position="173"/>
    </location>
</feature>
<feature type="region of interest" description="Disordered" evidence="2">
    <location>
        <begin position="108"/>
        <end position="135"/>
    </location>
</feature>
<keyword evidence="3" id="KW-0472">Membrane</keyword>
<feature type="coiled-coil region" evidence="1">
    <location>
        <begin position="253"/>
        <end position="280"/>
    </location>
</feature>
<dbReference type="AlphaFoldDB" id="A0A165F7K5"/>
<feature type="region of interest" description="Disordered" evidence="2">
    <location>
        <begin position="374"/>
        <end position="437"/>
    </location>
</feature>
<proteinExistence type="predicted"/>
<keyword evidence="3" id="KW-1133">Transmembrane helix</keyword>
<keyword evidence="3" id="KW-0812">Transmembrane</keyword>
<evidence type="ECO:0000313" key="5">
    <source>
        <dbReference type="Proteomes" id="UP000077266"/>
    </source>
</evidence>
<protein>
    <submittedName>
        <fullName evidence="4">Uncharacterized protein</fullName>
    </submittedName>
</protein>
<evidence type="ECO:0000256" key="1">
    <source>
        <dbReference type="SAM" id="Coils"/>
    </source>
</evidence>
<gene>
    <name evidence="4" type="ORF">EXIGLDRAFT_696627</name>
</gene>
<evidence type="ECO:0000256" key="2">
    <source>
        <dbReference type="SAM" id="MobiDB-lite"/>
    </source>
</evidence>
<feature type="compositionally biased region" description="Low complexity" evidence="2">
    <location>
        <begin position="413"/>
        <end position="435"/>
    </location>
</feature>
<reference evidence="4 5" key="1">
    <citation type="journal article" date="2016" name="Mol. Biol. Evol.">
        <title>Comparative Genomics of Early-Diverging Mushroom-Forming Fungi Provides Insights into the Origins of Lignocellulose Decay Capabilities.</title>
        <authorList>
            <person name="Nagy L.G."/>
            <person name="Riley R."/>
            <person name="Tritt A."/>
            <person name="Adam C."/>
            <person name="Daum C."/>
            <person name="Floudas D."/>
            <person name="Sun H."/>
            <person name="Yadav J.S."/>
            <person name="Pangilinan J."/>
            <person name="Larsson K.H."/>
            <person name="Matsuura K."/>
            <person name="Barry K."/>
            <person name="Labutti K."/>
            <person name="Kuo R."/>
            <person name="Ohm R.A."/>
            <person name="Bhattacharya S.S."/>
            <person name="Shirouzu T."/>
            <person name="Yoshinaga Y."/>
            <person name="Martin F.M."/>
            <person name="Grigoriev I.V."/>
            <person name="Hibbett D.S."/>
        </authorList>
    </citation>
    <scope>NUCLEOTIDE SEQUENCE [LARGE SCALE GENOMIC DNA]</scope>
    <source>
        <strain evidence="4 5">HHB12029</strain>
    </source>
</reference>
<keyword evidence="1" id="KW-0175">Coiled coil</keyword>
<evidence type="ECO:0000313" key="4">
    <source>
        <dbReference type="EMBL" id="KZV88530.1"/>
    </source>
</evidence>
<dbReference type="InParanoid" id="A0A165F7K5"/>
<organism evidence="4 5">
    <name type="scientific">Exidia glandulosa HHB12029</name>
    <dbReference type="NCBI Taxonomy" id="1314781"/>
    <lineage>
        <taxon>Eukaryota</taxon>
        <taxon>Fungi</taxon>
        <taxon>Dikarya</taxon>
        <taxon>Basidiomycota</taxon>
        <taxon>Agaricomycotina</taxon>
        <taxon>Agaricomycetes</taxon>
        <taxon>Auriculariales</taxon>
        <taxon>Exidiaceae</taxon>
        <taxon>Exidia</taxon>
    </lineage>
</organism>
<keyword evidence="5" id="KW-1185">Reference proteome</keyword>
<evidence type="ECO:0000256" key="3">
    <source>
        <dbReference type="SAM" id="Phobius"/>
    </source>
</evidence>
<dbReference type="Proteomes" id="UP000077266">
    <property type="component" value="Unassembled WGS sequence"/>
</dbReference>
<sequence>MSLQYNAPHTTTNLPIDSRKLLYTRHVGELSFKHRTRVPSNRPDFELDATGVKIGWASRLPLAPAASLRRSVILGSVRISSSRRHGFRSLIYHRTTLMDAGGERFSASPAAARPRAGNVSSTGGGADRGSRGRSPTVSPLIWDLMGPRLLRYNRAHVHLAFAFAFAFTLSLSLSALQLSFAFALSFAASLRLALALTLPPSHSKSLLLPHTRHSPLRAAQDDTSEVVPFARLEQARLELDAEFNRGRDLGRMETETETEKRTLEEENDALKIEKERLLGLVYRHERNLHRLKEWLVEERFKVLQATAADPNLVYEQKDTFCDGQRADIEAMLADDPVYKFHQEDDSEHEDSDYEEYMNPEGYKKRRAARAQEMLPEPPIVPAPQVNSNKKKKKKNTHPSVPLPLPEESTRRSPPLQAAPQQATAPEPAPAPAYEAADGDTSLPLEEEEVGPALRVFDPKEQDGDTAEELTRVAEHDARRARKKERAKALGKVAGDTKIVATILDAAGVLRTLAEVRLRAPSYEELWHETNGLQLPMPLGKYGQPHLPGWLWGDIHPSEIFKKSPSTGRIDTSSEKFRRLAGEAEMLPFAARSAAQRAALSIAIQAGVPPIEGRKEHEPDVAWDCRTNPYGVPLAVRRVNRVARGKSFVYTDWDAIDFDNWLMHRVSRPKYKRDESGGEADWINAVMHTLAWAQEQHATNPWPASLAPYKNGPSAYQGAFGPGKEKRVFNHLRQCGFALERLITTPERAAEIYREERENYAYWEEFDLPVRVSQDGSRYEPDGPENEVWRLETEEERLARVDRAHRELYRSEFQDFLFRSRLASESRRRVREMLMKDEKWATLTQLEQTVWVDARVTYWKPVVGRPLFRTKEILEEKKYAYMYRKRDGVLLGRIPLAQYKVSAPGVTTSPPPCALLSTTSAENVGNGTSGAVEVDAGSVLVSAPASVD</sequence>
<dbReference type="EMBL" id="KV426098">
    <property type="protein sequence ID" value="KZV88530.1"/>
    <property type="molecule type" value="Genomic_DNA"/>
</dbReference>
<name>A0A165F7K5_EXIGL</name>